<reference evidence="2 3" key="1">
    <citation type="submission" date="2024-04" db="EMBL/GenBank/DDBJ databases">
        <title>Tritrichomonas musculus Genome.</title>
        <authorList>
            <person name="Alves-Ferreira E."/>
            <person name="Grigg M."/>
            <person name="Lorenzi H."/>
            <person name="Galac M."/>
        </authorList>
    </citation>
    <scope>NUCLEOTIDE SEQUENCE [LARGE SCALE GENOMIC DNA]</scope>
    <source>
        <strain evidence="2 3">EAF2021</strain>
    </source>
</reference>
<gene>
    <name evidence="2" type="ORF">M9Y10_044315</name>
</gene>
<accession>A0ABR2K354</accession>
<name>A0ABR2K354_9EUKA</name>
<protein>
    <recommendedName>
        <fullName evidence="1">F5/8 type C domain-containing protein</fullName>
    </recommendedName>
</protein>
<dbReference type="InterPro" id="IPR000421">
    <property type="entry name" value="FA58C"/>
</dbReference>
<dbReference type="Gene3D" id="2.60.120.260">
    <property type="entry name" value="Galactose-binding domain-like"/>
    <property type="match status" value="1"/>
</dbReference>
<dbReference type="SUPFAM" id="SSF49785">
    <property type="entry name" value="Galactose-binding domain-like"/>
    <property type="match status" value="1"/>
</dbReference>
<dbReference type="Proteomes" id="UP001470230">
    <property type="component" value="Unassembled WGS sequence"/>
</dbReference>
<dbReference type="Pfam" id="PF00754">
    <property type="entry name" value="F5_F8_type_C"/>
    <property type="match status" value="1"/>
</dbReference>
<dbReference type="InterPro" id="IPR008979">
    <property type="entry name" value="Galactose-bd-like_sf"/>
</dbReference>
<dbReference type="EMBL" id="JAPFFF010000008">
    <property type="protein sequence ID" value="KAK8885186.1"/>
    <property type="molecule type" value="Genomic_DNA"/>
</dbReference>
<evidence type="ECO:0000313" key="2">
    <source>
        <dbReference type="EMBL" id="KAK8885186.1"/>
    </source>
</evidence>
<evidence type="ECO:0000259" key="1">
    <source>
        <dbReference type="Pfam" id="PF00754"/>
    </source>
</evidence>
<feature type="domain" description="F5/8 type C" evidence="1">
    <location>
        <begin position="50"/>
        <end position="166"/>
    </location>
</feature>
<comment type="caution">
    <text evidence="2">The sequence shown here is derived from an EMBL/GenBank/DDBJ whole genome shotgun (WGS) entry which is preliminary data.</text>
</comment>
<sequence>MMIPSKNDHFDVQYEGEQKQFEGIFAHLHSLAGRNPVLNGSLDIITPTKTHDEYLPQNLVEYGKSLEKSYWNFACYNPQPTENWIIFNFKKNHKVFINAYTIRCGGSSHPKSWRIEGSNDQDNWILLHEVQDCALLNRPRATHTFIIDDKNNNQEHKNGFSFIRFVQTENMSPKRERKYRINLKAFEFFGQYQSFSE</sequence>
<organism evidence="2 3">
    <name type="scientific">Tritrichomonas musculus</name>
    <dbReference type="NCBI Taxonomy" id="1915356"/>
    <lineage>
        <taxon>Eukaryota</taxon>
        <taxon>Metamonada</taxon>
        <taxon>Parabasalia</taxon>
        <taxon>Tritrichomonadida</taxon>
        <taxon>Tritrichomonadidae</taxon>
        <taxon>Tritrichomonas</taxon>
    </lineage>
</organism>
<keyword evidence="3" id="KW-1185">Reference proteome</keyword>
<evidence type="ECO:0000313" key="3">
    <source>
        <dbReference type="Proteomes" id="UP001470230"/>
    </source>
</evidence>
<proteinExistence type="predicted"/>